<keyword evidence="1" id="KW-1133">Transmembrane helix</keyword>
<comment type="caution">
    <text evidence="2">The sequence shown here is derived from an EMBL/GenBank/DDBJ whole genome shotgun (WGS) entry which is preliminary data.</text>
</comment>
<protein>
    <submittedName>
        <fullName evidence="2">Uncharacterized protein</fullName>
    </submittedName>
</protein>
<reference evidence="2" key="1">
    <citation type="submission" date="2021-06" db="EMBL/GenBank/DDBJ databases">
        <title>Parelaphostrongylus tenuis whole genome reference sequence.</title>
        <authorList>
            <person name="Garwood T.J."/>
            <person name="Larsen P.A."/>
            <person name="Fountain-Jones N.M."/>
            <person name="Garbe J.R."/>
            <person name="Macchietto M.G."/>
            <person name="Kania S.A."/>
            <person name="Gerhold R.W."/>
            <person name="Richards J.E."/>
            <person name="Wolf T.M."/>
        </authorList>
    </citation>
    <scope>NUCLEOTIDE SEQUENCE</scope>
    <source>
        <strain evidence="2">MNPRO001-30</strain>
        <tissue evidence="2">Meninges</tissue>
    </source>
</reference>
<evidence type="ECO:0000313" key="2">
    <source>
        <dbReference type="EMBL" id="KAJ1358106.1"/>
    </source>
</evidence>
<name>A0AAD5QT72_PARTN</name>
<gene>
    <name evidence="2" type="ORF">KIN20_016417</name>
</gene>
<dbReference type="AlphaFoldDB" id="A0AAD5QT72"/>
<proteinExistence type="predicted"/>
<organism evidence="2 3">
    <name type="scientific">Parelaphostrongylus tenuis</name>
    <name type="common">Meningeal worm</name>
    <dbReference type="NCBI Taxonomy" id="148309"/>
    <lineage>
        <taxon>Eukaryota</taxon>
        <taxon>Metazoa</taxon>
        <taxon>Ecdysozoa</taxon>
        <taxon>Nematoda</taxon>
        <taxon>Chromadorea</taxon>
        <taxon>Rhabditida</taxon>
        <taxon>Rhabditina</taxon>
        <taxon>Rhabditomorpha</taxon>
        <taxon>Strongyloidea</taxon>
        <taxon>Metastrongylidae</taxon>
        <taxon>Parelaphostrongylus</taxon>
    </lineage>
</organism>
<accession>A0AAD5QT72</accession>
<sequence length="73" mass="8868">MSEMARESRDQRRKVRNTVKNKLMLHSYNIAHVHFLNRKTKEEWFPKAYRMILLITGVALSCFSMMRRFRHVA</sequence>
<evidence type="ECO:0000256" key="1">
    <source>
        <dbReference type="SAM" id="Phobius"/>
    </source>
</evidence>
<evidence type="ECO:0000313" key="3">
    <source>
        <dbReference type="Proteomes" id="UP001196413"/>
    </source>
</evidence>
<keyword evidence="1" id="KW-0472">Membrane</keyword>
<feature type="transmembrane region" description="Helical" evidence="1">
    <location>
        <begin position="48"/>
        <end position="66"/>
    </location>
</feature>
<keyword evidence="3" id="KW-1185">Reference proteome</keyword>
<dbReference type="EMBL" id="JAHQIW010003295">
    <property type="protein sequence ID" value="KAJ1358106.1"/>
    <property type="molecule type" value="Genomic_DNA"/>
</dbReference>
<keyword evidence="1" id="KW-0812">Transmembrane</keyword>
<dbReference type="Proteomes" id="UP001196413">
    <property type="component" value="Unassembled WGS sequence"/>
</dbReference>